<keyword evidence="5 8" id="KW-1133">Transmembrane helix</keyword>
<proteinExistence type="predicted"/>
<feature type="transmembrane region" description="Helical" evidence="8">
    <location>
        <begin position="280"/>
        <end position="300"/>
    </location>
</feature>
<protein>
    <submittedName>
        <fullName evidence="9">MFS transporter</fullName>
    </submittedName>
</protein>
<comment type="subcellular location">
    <subcellularLocation>
        <location evidence="1">Cell inner membrane</location>
        <topology evidence="1">Multi-pass membrane protein</topology>
    </subcellularLocation>
</comment>
<dbReference type="PANTHER" id="PTHR23513:SF9">
    <property type="entry name" value="ENTEROBACTIN EXPORTER ENTS"/>
    <property type="match status" value="1"/>
</dbReference>
<accession>A0ABV6NSZ4</accession>
<keyword evidence="10" id="KW-1185">Reference proteome</keyword>
<dbReference type="SUPFAM" id="SSF103473">
    <property type="entry name" value="MFS general substrate transporter"/>
    <property type="match status" value="1"/>
</dbReference>
<feature type="transmembrane region" description="Helical" evidence="8">
    <location>
        <begin position="58"/>
        <end position="77"/>
    </location>
</feature>
<feature type="transmembrane region" description="Helical" evidence="8">
    <location>
        <begin position="307"/>
        <end position="325"/>
    </location>
</feature>
<feature type="transmembrane region" description="Helical" evidence="8">
    <location>
        <begin position="174"/>
        <end position="198"/>
    </location>
</feature>
<organism evidence="9 10">
    <name type="scientific">Plantactinospora siamensis</name>
    <dbReference type="NCBI Taxonomy" id="555372"/>
    <lineage>
        <taxon>Bacteria</taxon>
        <taxon>Bacillati</taxon>
        <taxon>Actinomycetota</taxon>
        <taxon>Actinomycetes</taxon>
        <taxon>Micromonosporales</taxon>
        <taxon>Micromonosporaceae</taxon>
        <taxon>Plantactinospora</taxon>
    </lineage>
</organism>
<dbReference type="EMBL" id="JBHLUE010000002">
    <property type="protein sequence ID" value="MFC0563223.1"/>
    <property type="molecule type" value="Genomic_DNA"/>
</dbReference>
<keyword evidence="3" id="KW-1003">Cell membrane</keyword>
<evidence type="ECO:0000256" key="3">
    <source>
        <dbReference type="ARBA" id="ARBA00022475"/>
    </source>
</evidence>
<evidence type="ECO:0000256" key="5">
    <source>
        <dbReference type="ARBA" id="ARBA00022989"/>
    </source>
</evidence>
<evidence type="ECO:0000256" key="1">
    <source>
        <dbReference type="ARBA" id="ARBA00004429"/>
    </source>
</evidence>
<feature type="transmembrane region" description="Helical" evidence="8">
    <location>
        <begin position="24"/>
        <end position="46"/>
    </location>
</feature>
<keyword evidence="2" id="KW-0813">Transport</keyword>
<keyword evidence="4 8" id="KW-0812">Transmembrane</keyword>
<feature type="transmembrane region" description="Helical" evidence="8">
    <location>
        <begin position="243"/>
        <end position="268"/>
    </location>
</feature>
<dbReference type="InterPro" id="IPR036259">
    <property type="entry name" value="MFS_trans_sf"/>
</dbReference>
<dbReference type="PANTHER" id="PTHR23513">
    <property type="entry name" value="INTEGRAL MEMBRANE EFFLUX PROTEIN-RELATED"/>
    <property type="match status" value="1"/>
</dbReference>
<feature type="transmembrane region" description="Helical" evidence="8">
    <location>
        <begin position="98"/>
        <end position="121"/>
    </location>
</feature>
<name>A0ABV6NSZ4_9ACTN</name>
<feature type="transmembrane region" description="Helical" evidence="8">
    <location>
        <begin position="331"/>
        <end position="354"/>
    </location>
</feature>
<evidence type="ECO:0000313" key="10">
    <source>
        <dbReference type="Proteomes" id="UP001589894"/>
    </source>
</evidence>
<keyword evidence="6 8" id="KW-0472">Membrane</keyword>
<evidence type="ECO:0000256" key="6">
    <source>
        <dbReference type="ARBA" id="ARBA00023136"/>
    </source>
</evidence>
<dbReference type="Gene3D" id="1.20.1250.20">
    <property type="entry name" value="MFS general substrate transporter like domains"/>
    <property type="match status" value="1"/>
</dbReference>
<evidence type="ECO:0000256" key="7">
    <source>
        <dbReference type="SAM" id="MobiDB-lite"/>
    </source>
</evidence>
<evidence type="ECO:0000313" key="9">
    <source>
        <dbReference type="EMBL" id="MFC0563223.1"/>
    </source>
</evidence>
<dbReference type="RefSeq" id="WP_377335544.1">
    <property type="nucleotide sequence ID" value="NZ_JBHLUE010000002.1"/>
</dbReference>
<gene>
    <name evidence="9" type="ORF">ACFFHU_03450</name>
</gene>
<feature type="transmembrane region" description="Helical" evidence="8">
    <location>
        <begin position="366"/>
        <end position="386"/>
    </location>
</feature>
<comment type="caution">
    <text evidence="9">The sequence shown here is derived from an EMBL/GenBank/DDBJ whole genome shotgun (WGS) entry which is preliminary data.</text>
</comment>
<evidence type="ECO:0000256" key="8">
    <source>
        <dbReference type="SAM" id="Phobius"/>
    </source>
</evidence>
<reference evidence="9 10" key="1">
    <citation type="submission" date="2024-09" db="EMBL/GenBank/DDBJ databases">
        <authorList>
            <person name="Sun Q."/>
            <person name="Mori K."/>
        </authorList>
    </citation>
    <scope>NUCLEOTIDE SEQUENCE [LARGE SCALE GENOMIC DNA]</scope>
    <source>
        <strain evidence="9 10">TBRC 2205</strain>
    </source>
</reference>
<dbReference type="CDD" id="cd06173">
    <property type="entry name" value="MFS_MefA_like"/>
    <property type="match status" value="1"/>
</dbReference>
<evidence type="ECO:0000256" key="2">
    <source>
        <dbReference type="ARBA" id="ARBA00022448"/>
    </source>
</evidence>
<sequence>MALDTAIRRSPYWPVLTHPSFRRVLPGLFVSALGDGMGLLAVSWLAMQLAPAAHRGTWIGVAVAAYTLPGAVGTVAFGRWLRGHRGARLAGWDAALRCAALAAIPVAHLAGVLGIELYVVLLATSALLHSWGSAGRFTLIAEIFTARHRLPANAVLTTISEFATIVGPPLAGLLAGWVGVVWVLAIDAGTFAVLALTYRLALPPGDRAAPSPTEPLTTDRATPAAGGSSRGEGFAVLRRNPELLGLLGLTFGFFFLFGPVYVALPLLVVGDLHGSAATLGAFYTAFGVGALMGGLGTGYLRRWRRWPAVLGIVTGFGAAMLPLGLGAPTALALGCMGVAGLAWAPYMSMSMSIFQQSVDTARLPQVLAANGAVTVLAVPLGSALGGPLTAALGARGTLLVEAVGTVALGAVDAGILLARRAARPGGRADESGSRAAGSRTGVPPARSGG</sequence>
<dbReference type="Pfam" id="PF07690">
    <property type="entry name" value="MFS_1"/>
    <property type="match status" value="1"/>
</dbReference>
<dbReference type="InterPro" id="IPR011701">
    <property type="entry name" value="MFS"/>
</dbReference>
<feature type="region of interest" description="Disordered" evidence="7">
    <location>
        <begin position="423"/>
        <end position="449"/>
    </location>
</feature>
<evidence type="ECO:0000256" key="4">
    <source>
        <dbReference type="ARBA" id="ARBA00022692"/>
    </source>
</evidence>
<feature type="transmembrane region" description="Helical" evidence="8">
    <location>
        <begin position="398"/>
        <end position="418"/>
    </location>
</feature>
<feature type="region of interest" description="Disordered" evidence="7">
    <location>
        <begin position="208"/>
        <end position="231"/>
    </location>
</feature>
<dbReference type="Proteomes" id="UP001589894">
    <property type="component" value="Unassembled WGS sequence"/>
</dbReference>